<reference evidence="2 3" key="1">
    <citation type="submission" date="2024-03" db="EMBL/GenBank/DDBJ databases">
        <title>High-quality draft genome sequencing of Tistrella sp. BH-R2-4.</title>
        <authorList>
            <person name="Dong C."/>
        </authorList>
    </citation>
    <scope>NUCLEOTIDE SEQUENCE [LARGE SCALE GENOMIC DNA]</scope>
    <source>
        <strain evidence="2 3">BH-R2-4</strain>
    </source>
</reference>
<evidence type="ECO:0008006" key="4">
    <source>
        <dbReference type="Google" id="ProtNLM"/>
    </source>
</evidence>
<evidence type="ECO:0000256" key="1">
    <source>
        <dbReference type="SAM" id="SignalP"/>
    </source>
</evidence>
<keyword evidence="1" id="KW-0732">Signal</keyword>
<dbReference type="InterPro" id="IPR036374">
    <property type="entry name" value="OxRdtase_Mopterin-bd_sf"/>
</dbReference>
<sequence length="182" mass="19703">MRSRLALMWLAIALAVASATMLVQPRMAHANQITLPAPTGKVVLDVSGNLAVTNTPGGTAIFDRAMLAAMPRSTIETATPWTDGIQRFDGVSLAALIRRLGIDARTVSARALNDYSYTFDVADAVARGGIIADTNNGKPMSVRERGPLWIVFPLDALSELDGVGRHEIQSRMVWQLKQLTFE</sequence>
<protein>
    <recommendedName>
        <fullName evidence="4">Oxidoreductase molybdopterin-binding domain-containing protein</fullName>
    </recommendedName>
</protein>
<feature type="chain" id="PRO_5046042260" description="Oxidoreductase molybdopterin-binding domain-containing protein" evidence="1">
    <location>
        <begin position="31"/>
        <end position="182"/>
    </location>
</feature>
<name>A0ABU9YQ07_9PROT</name>
<keyword evidence="3" id="KW-1185">Reference proteome</keyword>
<comment type="caution">
    <text evidence="2">The sequence shown here is derived from an EMBL/GenBank/DDBJ whole genome shotgun (WGS) entry which is preliminary data.</text>
</comment>
<evidence type="ECO:0000313" key="2">
    <source>
        <dbReference type="EMBL" id="MEN2990900.1"/>
    </source>
</evidence>
<dbReference type="SUPFAM" id="SSF56524">
    <property type="entry name" value="Oxidoreductase molybdopterin-binding domain"/>
    <property type="match status" value="1"/>
</dbReference>
<dbReference type="EMBL" id="JBBKTW010000008">
    <property type="protein sequence ID" value="MEN2990900.1"/>
    <property type="molecule type" value="Genomic_DNA"/>
</dbReference>
<feature type="signal peptide" evidence="1">
    <location>
        <begin position="1"/>
        <end position="30"/>
    </location>
</feature>
<proteinExistence type="predicted"/>
<evidence type="ECO:0000313" key="3">
    <source>
        <dbReference type="Proteomes" id="UP001413721"/>
    </source>
</evidence>
<dbReference type="Gene3D" id="3.90.420.10">
    <property type="entry name" value="Oxidoreductase, molybdopterin-binding domain"/>
    <property type="match status" value="1"/>
</dbReference>
<organism evidence="2 3">
    <name type="scientific">Tistrella arctica</name>
    <dbReference type="NCBI Taxonomy" id="3133430"/>
    <lineage>
        <taxon>Bacteria</taxon>
        <taxon>Pseudomonadati</taxon>
        <taxon>Pseudomonadota</taxon>
        <taxon>Alphaproteobacteria</taxon>
        <taxon>Geminicoccales</taxon>
        <taxon>Geminicoccaceae</taxon>
        <taxon>Tistrella</taxon>
    </lineage>
</organism>
<gene>
    <name evidence="2" type="ORF">WG926_21480</name>
</gene>
<dbReference type="RefSeq" id="WP_345938265.1">
    <property type="nucleotide sequence ID" value="NZ_JBBKTW010000008.1"/>
</dbReference>
<accession>A0ABU9YQ07</accession>
<dbReference type="Proteomes" id="UP001413721">
    <property type="component" value="Unassembled WGS sequence"/>
</dbReference>